<feature type="transmembrane region" description="Helical" evidence="1">
    <location>
        <begin position="22"/>
        <end position="38"/>
    </location>
</feature>
<sequence>MPPHDDFSARHDDAGGMQLDDIAVPLLVLVAVVALLTLERHTPPVWLAVVLCVVTYPAGSFVVSALELGGDPVDVGTAHSAVTLTAISLAGYALTAAHRLCAGREHGGEAEPDESTTTL</sequence>
<organism evidence="2 3">
    <name type="scientific">Streptomyces turgidiscabies (strain Car8)</name>
    <dbReference type="NCBI Taxonomy" id="698760"/>
    <lineage>
        <taxon>Bacteria</taxon>
        <taxon>Bacillati</taxon>
        <taxon>Actinomycetota</taxon>
        <taxon>Actinomycetes</taxon>
        <taxon>Kitasatosporales</taxon>
        <taxon>Streptomycetaceae</taxon>
        <taxon>Streptomyces</taxon>
    </lineage>
</organism>
<keyword evidence="1" id="KW-0472">Membrane</keyword>
<dbReference type="PATRIC" id="fig|698760.3.peg.4313"/>
<gene>
    <name evidence="2" type="ORF">STRTUCAR8_06203</name>
</gene>
<dbReference type="EMBL" id="AEJB01000320">
    <property type="protein sequence ID" value="ELP66924.1"/>
    <property type="molecule type" value="Genomic_DNA"/>
</dbReference>
<evidence type="ECO:0000313" key="3">
    <source>
        <dbReference type="Proteomes" id="UP000010931"/>
    </source>
</evidence>
<feature type="transmembrane region" description="Helical" evidence="1">
    <location>
        <begin position="78"/>
        <end position="97"/>
    </location>
</feature>
<evidence type="ECO:0000313" key="2">
    <source>
        <dbReference type="EMBL" id="ELP66924.1"/>
    </source>
</evidence>
<dbReference type="STRING" id="85558.T45_09049"/>
<name>L7F740_STRT8</name>
<protein>
    <submittedName>
        <fullName evidence="2">Uncharacterized protein</fullName>
    </submittedName>
</protein>
<keyword evidence="1" id="KW-1133">Transmembrane helix</keyword>
<proteinExistence type="predicted"/>
<reference evidence="2 3" key="1">
    <citation type="journal article" date="2011" name="Plasmid">
        <title>Streptomyces turgidiscabies Car8 contains a modular pathogenicity island that shares virulence genes with other actinobacterial plant pathogens.</title>
        <authorList>
            <person name="Huguet-Tapia J.C."/>
            <person name="Badger J.H."/>
            <person name="Loria R."/>
            <person name="Pettis G.S."/>
        </authorList>
    </citation>
    <scope>NUCLEOTIDE SEQUENCE [LARGE SCALE GENOMIC DNA]</scope>
    <source>
        <strain evidence="2 3">Car8</strain>
    </source>
</reference>
<keyword evidence="3" id="KW-1185">Reference proteome</keyword>
<evidence type="ECO:0000256" key="1">
    <source>
        <dbReference type="SAM" id="Phobius"/>
    </source>
</evidence>
<dbReference type="AlphaFoldDB" id="L7F740"/>
<accession>L7F740</accession>
<keyword evidence="1" id="KW-0812">Transmembrane</keyword>
<comment type="caution">
    <text evidence="2">The sequence shown here is derived from an EMBL/GenBank/DDBJ whole genome shotgun (WGS) entry which is preliminary data.</text>
</comment>
<dbReference type="Proteomes" id="UP000010931">
    <property type="component" value="Unassembled WGS sequence"/>
</dbReference>
<feature type="transmembrane region" description="Helical" evidence="1">
    <location>
        <begin position="45"/>
        <end position="66"/>
    </location>
</feature>